<keyword evidence="6 13" id="KW-1133">Transmembrane helix</keyword>
<dbReference type="InterPro" id="IPR017978">
    <property type="entry name" value="GPCR_3_C"/>
</dbReference>
<evidence type="ECO:0000256" key="10">
    <source>
        <dbReference type="ARBA" id="ARBA00023170"/>
    </source>
</evidence>
<feature type="domain" description="G-protein coupled receptors family 3 profile" evidence="14">
    <location>
        <begin position="612"/>
        <end position="873"/>
    </location>
</feature>
<keyword evidence="11" id="KW-0325">Glycoprotein</keyword>
<dbReference type="Gene3D" id="3.40.50.2300">
    <property type="match status" value="2"/>
</dbReference>
<dbReference type="CDD" id="cd15285">
    <property type="entry name" value="7tmC_mGluR_group1"/>
    <property type="match status" value="1"/>
</dbReference>
<evidence type="ECO:0000256" key="9">
    <source>
        <dbReference type="ARBA" id="ARBA00023157"/>
    </source>
</evidence>
<keyword evidence="12" id="KW-0807">Transducer</keyword>
<evidence type="ECO:0000256" key="2">
    <source>
        <dbReference type="ARBA" id="ARBA00007242"/>
    </source>
</evidence>
<keyword evidence="3" id="KW-1003">Cell membrane</keyword>
<dbReference type="AlphaFoldDB" id="A0AAN7VV77"/>
<keyword evidence="7" id="KW-0297">G-protein coupled receptor</keyword>
<dbReference type="PANTHER" id="PTHR24060">
    <property type="entry name" value="METABOTROPIC GLUTAMATE RECEPTOR"/>
    <property type="match status" value="1"/>
</dbReference>
<dbReference type="GO" id="GO:0007216">
    <property type="term" value="P:G protein-coupled glutamate receptor signaling pathway"/>
    <property type="evidence" value="ECO:0007669"/>
    <property type="project" value="UniProtKB-ARBA"/>
</dbReference>
<dbReference type="Pfam" id="PF00003">
    <property type="entry name" value="7tm_3"/>
    <property type="match status" value="1"/>
</dbReference>
<feature type="transmembrane region" description="Helical" evidence="13">
    <location>
        <begin position="682"/>
        <end position="698"/>
    </location>
</feature>
<evidence type="ECO:0000313" key="16">
    <source>
        <dbReference type="Proteomes" id="UP001329430"/>
    </source>
</evidence>
<feature type="transmembrane region" description="Helical" evidence="13">
    <location>
        <begin position="613"/>
        <end position="638"/>
    </location>
</feature>
<dbReference type="Pfam" id="PF07562">
    <property type="entry name" value="NCD3G"/>
    <property type="match status" value="1"/>
</dbReference>
<keyword evidence="5" id="KW-0732">Signal</keyword>
<gene>
    <name evidence="15" type="ORF">RI129_001308</name>
</gene>
<dbReference type="InterPro" id="IPR000162">
    <property type="entry name" value="GPCR_3_mtglu_rcpt"/>
</dbReference>
<dbReference type="GO" id="GO:0005886">
    <property type="term" value="C:plasma membrane"/>
    <property type="evidence" value="ECO:0007669"/>
    <property type="project" value="UniProtKB-SubCell"/>
</dbReference>
<feature type="transmembrane region" description="Helical" evidence="13">
    <location>
        <begin position="650"/>
        <end position="670"/>
    </location>
</feature>
<evidence type="ECO:0000256" key="7">
    <source>
        <dbReference type="ARBA" id="ARBA00023040"/>
    </source>
</evidence>
<dbReference type="PRINTS" id="PR00593">
    <property type="entry name" value="MTABOTROPICR"/>
</dbReference>
<evidence type="ECO:0000256" key="6">
    <source>
        <dbReference type="ARBA" id="ARBA00022989"/>
    </source>
</evidence>
<evidence type="ECO:0000259" key="14">
    <source>
        <dbReference type="PROSITE" id="PS50259"/>
    </source>
</evidence>
<keyword evidence="4 13" id="KW-0812">Transmembrane</keyword>
<keyword evidence="9" id="KW-1015">Disulfide bond</keyword>
<dbReference type="Proteomes" id="UP001329430">
    <property type="component" value="Chromosome 1"/>
</dbReference>
<accession>A0AAN7VV77</accession>
<evidence type="ECO:0000256" key="8">
    <source>
        <dbReference type="ARBA" id="ARBA00023136"/>
    </source>
</evidence>
<evidence type="ECO:0000313" key="15">
    <source>
        <dbReference type="EMBL" id="KAK5650279.1"/>
    </source>
</evidence>
<dbReference type="Gene3D" id="2.10.50.30">
    <property type="entry name" value="GPCR, family 3, nine cysteines domain"/>
    <property type="match status" value="1"/>
</dbReference>
<feature type="transmembrane region" description="Helical" evidence="13">
    <location>
        <begin position="772"/>
        <end position="791"/>
    </location>
</feature>
<organism evidence="15 16">
    <name type="scientific">Pyrocoelia pectoralis</name>
    <dbReference type="NCBI Taxonomy" id="417401"/>
    <lineage>
        <taxon>Eukaryota</taxon>
        <taxon>Metazoa</taxon>
        <taxon>Ecdysozoa</taxon>
        <taxon>Arthropoda</taxon>
        <taxon>Hexapoda</taxon>
        <taxon>Insecta</taxon>
        <taxon>Pterygota</taxon>
        <taxon>Neoptera</taxon>
        <taxon>Endopterygota</taxon>
        <taxon>Coleoptera</taxon>
        <taxon>Polyphaga</taxon>
        <taxon>Elateriformia</taxon>
        <taxon>Elateroidea</taxon>
        <taxon>Lampyridae</taxon>
        <taxon>Lampyrinae</taxon>
        <taxon>Pyrocoelia</taxon>
    </lineage>
</organism>
<dbReference type="InterPro" id="IPR000337">
    <property type="entry name" value="GPCR_3"/>
</dbReference>
<dbReference type="Pfam" id="PF01094">
    <property type="entry name" value="ANF_receptor"/>
    <property type="match status" value="1"/>
</dbReference>
<feature type="transmembrane region" description="Helical" evidence="13">
    <location>
        <begin position="803"/>
        <end position="825"/>
    </location>
</feature>
<evidence type="ECO:0000256" key="4">
    <source>
        <dbReference type="ARBA" id="ARBA00022692"/>
    </source>
</evidence>
<dbReference type="InterPro" id="IPR001828">
    <property type="entry name" value="ANF_lig-bd_rcpt"/>
</dbReference>
<feature type="transmembrane region" description="Helical" evidence="13">
    <location>
        <begin position="12"/>
        <end position="29"/>
    </location>
</feature>
<keyword evidence="8 13" id="KW-0472">Membrane</keyword>
<dbReference type="PRINTS" id="PR00248">
    <property type="entry name" value="GPCRMGR"/>
</dbReference>
<keyword evidence="10" id="KW-0675">Receptor</keyword>
<reference evidence="15 16" key="1">
    <citation type="journal article" date="2024" name="Insects">
        <title>An Improved Chromosome-Level Genome Assembly of the Firefly Pyrocoelia pectoralis.</title>
        <authorList>
            <person name="Fu X."/>
            <person name="Meyer-Rochow V.B."/>
            <person name="Ballantyne L."/>
            <person name="Zhu X."/>
        </authorList>
    </citation>
    <scope>NUCLEOTIDE SEQUENCE [LARGE SCALE GENOMIC DNA]</scope>
    <source>
        <strain evidence="15">XCY_ONT2</strain>
    </source>
</reference>
<dbReference type="FunFam" id="2.10.50.30:FF:000004">
    <property type="entry name" value="Taste receptor type 1 member 3-like protein"/>
    <property type="match status" value="1"/>
</dbReference>
<dbReference type="InterPro" id="IPR050726">
    <property type="entry name" value="mGluR"/>
</dbReference>
<dbReference type="GO" id="GO:0004930">
    <property type="term" value="F:G protein-coupled receptor activity"/>
    <property type="evidence" value="ECO:0007669"/>
    <property type="project" value="UniProtKB-KW"/>
</dbReference>
<dbReference type="FunFam" id="3.40.50.2300:FF:000219">
    <property type="entry name" value="Glutamate metabotropic receptor 5"/>
    <property type="match status" value="1"/>
</dbReference>
<comment type="caution">
    <text evidence="15">The sequence shown here is derived from an EMBL/GenBank/DDBJ whole genome shotgun (WGS) entry which is preliminary data.</text>
</comment>
<feature type="transmembrane region" description="Helical" evidence="13">
    <location>
        <begin position="831"/>
        <end position="856"/>
    </location>
</feature>
<evidence type="ECO:0000256" key="13">
    <source>
        <dbReference type="SAM" id="Phobius"/>
    </source>
</evidence>
<dbReference type="EMBL" id="JAVRBK010000001">
    <property type="protein sequence ID" value="KAK5650279.1"/>
    <property type="molecule type" value="Genomic_DNA"/>
</dbReference>
<evidence type="ECO:0000256" key="12">
    <source>
        <dbReference type="ARBA" id="ARBA00023224"/>
    </source>
</evidence>
<dbReference type="FunFam" id="3.40.50.2300:FF:000145">
    <property type="entry name" value="Glutamate receptor, metabotropic"/>
    <property type="match status" value="1"/>
</dbReference>
<comment type="similarity">
    <text evidence="2">Belongs to the G-protein coupled receptor 3 family.</text>
</comment>
<name>A0AAN7VV77_9COLE</name>
<dbReference type="SUPFAM" id="SSF53822">
    <property type="entry name" value="Periplasmic binding protein-like I"/>
    <property type="match status" value="1"/>
</dbReference>
<sequence>MTFIGRNTTTMFQVLKISILIIIFLFNVIDSSEEDKGKYIFTNGDFIIGLLFPVHHVPPTKQKKSHQSIECGTIREQYGVQRVEVTLQTIDKINNDPYLLPNLTLGFEIRDECWYAPVALQQSIELIRDSITPLSNRFISCPGTNELNLNTEFKGPLIGVVGPGASSVALQVQNLLQLFHIPQVGYSTTSRDLSDKSRFNYFQRVVPSDYYQAQVMLDIVRYHGWTYVSAVNTDENYGQSGIQAFRDLAEEADVCIAREDSVLSNAPAEVFDKVIMNLRQDVNARVVVCFCEGFTVRGLLMATRRLNISNHFIFIGSDGWADRQDVTTNYEMEAWGGISIRIHSPYVHDFDPYYLSLKPSTNIRNPWFKELWETRFNCTLNSSIFGEATNMTSVQDGPLELKENSSRHSCTGNERLSQDYRQDPKLSFVIKAVYTFAYALQNMHQEICGDKYVGVCDKLNPFNGSLFKNYLFNVSFTYKDDVVEFDDNGDPPGRYDIVNYQRLKNGTFDYVQVGIWNNRTLNWISDLQFGPHSSVKSVCSSPCPHGHYKNIQQGGKDKRCCWVCVRCPFGEILDESSDYKSCQRCPLGTIPDKEQTVCLPLPIEHMQWLDTQAVVAIFFASLGFLITFFALIVFVKYSNTPVVKSSTKELSYTILVGMMISHVSIFIILAKPTKMACTLNRFIPGLSFAMIYAALLTKTNRISRILAGSKKRFPTRKPLFMSATAQIIITCFLIGIEVFISIGMLMYQRANSTHTYYPTRTVLECNTTPEGVLVPLAFDFLLIFFCTVYAVKTRNVPENFNEAKFIGFAMYTTCVIWIAFVPIYFGSDSKVITMCMCVTFSATVTWIFLFIPKLYIILFRPEKNNRSFFTTSKNIRCHIGCRVSTALSEKSSVNSWRDSSCSCKDIEKHVKEIPQKRTLSCQTGVELLQVLLSARSLMDMYSPSHTALPRITERDCCEADNCQMKKITIKLPSHTDSNAKY</sequence>
<feature type="transmembrane region" description="Helical" evidence="13">
    <location>
        <begin position="719"/>
        <end position="747"/>
    </location>
</feature>
<protein>
    <recommendedName>
        <fullName evidence="14">G-protein coupled receptors family 3 profile domain-containing protein</fullName>
    </recommendedName>
</protein>
<dbReference type="PROSITE" id="PS50259">
    <property type="entry name" value="G_PROTEIN_RECEP_F3_4"/>
    <property type="match status" value="1"/>
</dbReference>
<evidence type="ECO:0000256" key="1">
    <source>
        <dbReference type="ARBA" id="ARBA00004651"/>
    </source>
</evidence>
<evidence type="ECO:0000256" key="3">
    <source>
        <dbReference type="ARBA" id="ARBA00022475"/>
    </source>
</evidence>
<keyword evidence="16" id="KW-1185">Reference proteome</keyword>
<evidence type="ECO:0000256" key="11">
    <source>
        <dbReference type="ARBA" id="ARBA00023180"/>
    </source>
</evidence>
<dbReference type="InterPro" id="IPR011500">
    <property type="entry name" value="GPCR_3_9-Cys_dom"/>
</dbReference>
<evidence type="ECO:0000256" key="5">
    <source>
        <dbReference type="ARBA" id="ARBA00022729"/>
    </source>
</evidence>
<dbReference type="InterPro" id="IPR028082">
    <property type="entry name" value="Peripla_BP_I"/>
</dbReference>
<comment type="subcellular location">
    <subcellularLocation>
        <location evidence="1">Cell membrane</location>
        <topology evidence="1">Multi-pass membrane protein</topology>
    </subcellularLocation>
</comment>
<dbReference type="InterPro" id="IPR038550">
    <property type="entry name" value="GPCR_3_9-Cys_sf"/>
</dbReference>
<proteinExistence type="inferred from homology"/>